<dbReference type="KEGG" id="spib:G8759_20455"/>
<dbReference type="Gene3D" id="1.20.1250.20">
    <property type="entry name" value="MFS general substrate transporter like domains"/>
    <property type="match status" value="1"/>
</dbReference>
<reference evidence="6 7" key="1">
    <citation type="submission" date="2020-03" db="EMBL/GenBank/DDBJ databases">
        <authorList>
            <person name="Kim M.K."/>
        </authorList>
    </citation>
    <scope>NUCLEOTIDE SEQUENCE [LARGE SCALE GENOMIC DNA]</scope>
    <source>
        <strain evidence="6 7">BT328</strain>
    </source>
</reference>
<feature type="transmembrane region" description="Helical" evidence="5">
    <location>
        <begin position="359"/>
        <end position="381"/>
    </location>
</feature>
<dbReference type="SUPFAM" id="SSF103473">
    <property type="entry name" value="MFS general substrate transporter"/>
    <property type="match status" value="1"/>
</dbReference>
<evidence type="ECO:0000256" key="3">
    <source>
        <dbReference type="ARBA" id="ARBA00023066"/>
    </source>
</evidence>
<feature type="transmembrane region" description="Helical" evidence="5">
    <location>
        <begin position="453"/>
        <end position="472"/>
    </location>
</feature>
<dbReference type="GO" id="GO:0022857">
    <property type="term" value="F:transmembrane transporter activity"/>
    <property type="evidence" value="ECO:0007669"/>
    <property type="project" value="InterPro"/>
</dbReference>
<dbReference type="Pfam" id="PF01564">
    <property type="entry name" value="Spermine_synth"/>
    <property type="match status" value="1"/>
</dbReference>
<feature type="transmembrane region" description="Helical" evidence="5">
    <location>
        <begin position="185"/>
        <end position="205"/>
    </location>
</feature>
<keyword evidence="7" id="KW-1185">Reference proteome</keyword>
<feature type="transmembrane region" description="Helical" evidence="5">
    <location>
        <begin position="318"/>
        <end position="339"/>
    </location>
</feature>
<evidence type="ECO:0000256" key="2">
    <source>
        <dbReference type="ARBA" id="ARBA00022989"/>
    </source>
</evidence>
<keyword evidence="2 5" id="KW-1133">Transmembrane helix</keyword>
<dbReference type="GO" id="GO:0008295">
    <property type="term" value="P:spermidine biosynthetic process"/>
    <property type="evidence" value="ECO:0007669"/>
    <property type="project" value="UniProtKB-KW"/>
</dbReference>
<dbReference type="GO" id="GO:0005829">
    <property type="term" value="C:cytosol"/>
    <property type="evidence" value="ECO:0007669"/>
    <property type="project" value="TreeGrafter"/>
</dbReference>
<dbReference type="EMBL" id="CP050063">
    <property type="protein sequence ID" value="QIP14820.1"/>
    <property type="molecule type" value="Genomic_DNA"/>
</dbReference>
<dbReference type="Proteomes" id="UP000501802">
    <property type="component" value="Chromosome"/>
</dbReference>
<dbReference type="InterPro" id="IPR011701">
    <property type="entry name" value="MFS"/>
</dbReference>
<sequence>MPTSTTRQPLVVLLLFFLSGFAALLYQVVWQRLLVFYTGSDTVSISLIVSAFMTGLGIGYLVGGSLADRSSPKQNLRFFVGAELGIMFFALFSKTILYDVLYQSNNLPTDQPLAVYAIVFSIVLFPTFLMGVSLPVLSRAFQFGDMEQQSRYISMLYFINTLGAAVGAFVTGFLLVRRIGFDNAIWVGALMNGFCVIGAWSMGRWSEISNKASKRHSEFGESMLKNIDLQPTPFRLTRTLVVWSVQYALSGFAALSLELIWFRILETLIKSVSLTFAMLLAVYLGSLAIGTAVGTWLVRRPVYQSTARRERTFLVAQVLLYCYTALSAGVFVIAISRLSGLQFLWDYFNSGEPVLSPRFSLFTYGAVPLFLLGLPTFLMGLSFSLSQSLIQDNYTEVGRKVGWLQFINIVGSALGAWAVTWIGFSYIGTATLLKSIAALSIGYMVILLLRRHWSVLTTMMAGALSLAAMLSIPDNARFWQLLNGVTKSELFVFDENESAVSVIKIGPDQRTGTVFVNGLGQSGLPYHIDAVHTLLGALPVMVHPNPKQVAVIGLGSGGTVNGIAGRSETNRIDCFEIASNQALVLANYADRVGDTTVNRVLSDPRLHLIFRDGRYAIRNSKTRYDVIEADALRPLSAYSGNIYSKEYFELIRERLKPGGIAVTWCPTARVLHTFRAVFPYVAYCDKLVLLGSNQPISLDWPVIEQRAKTPFSQQHFARSGIDIWPLLNHYRLEMRLLPKVTGLQLEINTDLFPRDEYSIRVQDRASF</sequence>
<feature type="transmembrane region" description="Helical" evidence="5">
    <location>
        <begin position="401"/>
        <end position="420"/>
    </location>
</feature>
<dbReference type="CDD" id="cd06174">
    <property type="entry name" value="MFS"/>
    <property type="match status" value="1"/>
</dbReference>
<dbReference type="AlphaFoldDB" id="A0A6G9AQY9"/>
<protein>
    <submittedName>
        <fullName evidence="6">Spermidine synthase</fullName>
    </submittedName>
</protein>
<evidence type="ECO:0000256" key="4">
    <source>
        <dbReference type="ARBA" id="ARBA00023136"/>
    </source>
</evidence>
<feature type="transmembrane region" description="Helical" evidence="5">
    <location>
        <begin position="240"/>
        <end position="262"/>
    </location>
</feature>
<feature type="transmembrane region" description="Helical" evidence="5">
    <location>
        <begin position="42"/>
        <end position="63"/>
    </location>
</feature>
<evidence type="ECO:0000256" key="5">
    <source>
        <dbReference type="SAM" id="Phobius"/>
    </source>
</evidence>
<feature type="transmembrane region" description="Helical" evidence="5">
    <location>
        <begin position="426"/>
        <end position="446"/>
    </location>
</feature>
<feature type="transmembrane region" description="Helical" evidence="5">
    <location>
        <begin position="113"/>
        <end position="137"/>
    </location>
</feature>
<name>A0A6G9AQY9_9BACT</name>
<organism evidence="6 7">
    <name type="scientific">Spirosoma aureum</name>
    <dbReference type="NCBI Taxonomy" id="2692134"/>
    <lineage>
        <taxon>Bacteria</taxon>
        <taxon>Pseudomonadati</taxon>
        <taxon>Bacteroidota</taxon>
        <taxon>Cytophagia</taxon>
        <taxon>Cytophagales</taxon>
        <taxon>Cytophagaceae</taxon>
        <taxon>Spirosoma</taxon>
    </lineage>
</organism>
<accession>A0A6G9AQY9</accession>
<dbReference type="Pfam" id="PF07690">
    <property type="entry name" value="MFS_1"/>
    <property type="match status" value="1"/>
</dbReference>
<dbReference type="GO" id="GO:0004766">
    <property type="term" value="F:spermidine synthase activity"/>
    <property type="evidence" value="ECO:0007669"/>
    <property type="project" value="TreeGrafter"/>
</dbReference>
<dbReference type="NCBIfam" id="NF037959">
    <property type="entry name" value="MFS_SpdSyn"/>
    <property type="match status" value="1"/>
</dbReference>
<keyword evidence="1 5" id="KW-0812">Transmembrane</keyword>
<evidence type="ECO:0000256" key="1">
    <source>
        <dbReference type="ARBA" id="ARBA00022692"/>
    </source>
</evidence>
<proteinExistence type="predicted"/>
<evidence type="ECO:0000313" key="6">
    <source>
        <dbReference type="EMBL" id="QIP14820.1"/>
    </source>
</evidence>
<dbReference type="PANTHER" id="PTHR11558:SF11">
    <property type="entry name" value="SPERMIDINE SYNTHASE"/>
    <property type="match status" value="1"/>
</dbReference>
<dbReference type="InterPro" id="IPR001045">
    <property type="entry name" value="Spermi_synthase"/>
</dbReference>
<dbReference type="InterPro" id="IPR036259">
    <property type="entry name" value="MFS_trans_sf"/>
</dbReference>
<keyword evidence="4 5" id="KW-0472">Membrane</keyword>
<feature type="transmembrane region" description="Helical" evidence="5">
    <location>
        <begin position="12"/>
        <end position="30"/>
    </location>
</feature>
<keyword evidence="3" id="KW-0745">Spermidine biosynthesis</keyword>
<dbReference type="Gene3D" id="3.40.50.150">
    <property type="entry name" value="Vaccinia Virus protein VP39"/>
    <property type="match status" value="1"/>
</dbReference>
<dbReference type="SUPFAM" id="SSF53335">
    <property type="entry name" value="S-adenosyl-L-methionine-dependent methyltransferases"/>
    <property type="match status" value="1"/>
</dbReference>
<evidence type="ECO:0000313" key="7">
    <source>
        <dbReference type="Proteomes" id="UP000501802"/>
    </source>
</evidence>
<feature type="transmembrane region" description="Helical" evidence="5">
    <location>
        <begin position="75"/>
        <end position="93"/>
    </location>
</feature>
<feature type="transmembrane region" description="Helical" evidence="5">
    <location>
        <begin position="157"/>
        <end position="179"/>
    </location>
</feature>
<gene>
    <name evidence="6" type="ORF">G8759_20455</name>
</gene>
<dbReference type="InterPro" id="IPR029063">
    <property type="entry name" value="SAM-dependent_MTases_sf"/>
</dbReference>
<feature type="transmembrane region" description="Helical" evidence="5">
    <location>
        <begin position="274"/>
        <end position="298"/>
    </location>
</feature>
<dbReference type="PANTHER" id="PTHR11558">
    <property type="entry name" value="SPERMIDINE/SPERMINE SYNTHASE"/>
    <property type="match status" value="1"/>
</dbReference>
<dbReference type="RefSeq" id="WP_167211643.1">
    <property type="nucleotide sequence ID" value="NZ_CP050063.1"/>
</dbReference>